<dbReference type="GO" id="GO:0015074">
    <property type="term" value="P:DNA integration"/>
    <property type="evidence" value="ECO:0007669"/>
    <property type="project" value="UniProtKB-KW"/>
</dbReference>
<dbReference type="Gene3D" id="1.10.443.10">
    <property type="entry name" value="Intergrase catalytic core"/>
    <property type="match status" value="1"/>
</dbReference>
<evidence type="ECO:0000313" key="5">
    <source>
        <dbReference type="EMBL" id="SEV98206.1"/>
    </source>
</evidence>
<keyword evidence="1" id="KW-0229">DNA integration</keyword>
<dbReference type="PANTHER" id="PTHR30349">
    <property type="entry name" value="PHAGE INTEGRASE-RELATED"/>
    <property type="match status" value="1"/>
</dbReference>
<dbReference type="GO" id="GO:0006310">
    <property type="term" value="P:DNA recombination"/>
    <property type="evidence" value="ECO:0007669"/>
    <property type="project" value="UniProtKB-KW"/>
</dbReference>
<keyword evidence="2" id="KW-0238">DNA-binding</keyword>
<dbReference type="STRING" id="1202768.SAMN05216285_1510"/>
<evidence type="ECO:0000256" key="2">
    <source>
        <dbReference type="ARBA" id="ARBA00023125"/>
    </source>
</evidence>
<proteinExistence type="predicted"/>
<accession>A0A1I0NAU0</accession>
<evidence type="ECO:0000256" key="3">
    <source>
        <dbReference type="ARBA" id="ARBA00023172"/>
    </source>
</evidence>
<dbReference type="AlphaFoldDB" id="A0A1I0NAU0"/>
<dbReference type="Proteomes" id="UP000183275">
    <property type="component" value="Unassembled WGS sequence"/>
</dbReference>
<dbReference type="OrthoDB" id="330648at2157"/>
<dbReference type="InterPro" id="IPR013762">
    <property type="entry name" value="Integrase-like_cat_sf"/>
</dbReference>
<dbReference type="PANTHER" id="PTHR30349:SF41">
    <property type="entry name" value="INTEGRASE_RECOMBINASE PROTEIN MJ0367-RELATED"/>
    <property type="match status" value="1"/>
</dbReference>
<feature type="domain" description="Tyr recombinase" evidence="4">
    <location>
        <begin position="170"/>
        <end position="361"/>
    </location>
</feature>
<dbReference type="PROSITE" id="PS51898">
    <property type="entry name" value="TYR_RECOMBINASE"/>
    <property type="match status" value="1"/>
</dbReference>
<dbReference type="CDD" id="cd00397">
    <property type="entry name" value="DNA_BRE_C"/>
    <property type="match status" value="1"/>
</dbReference>
<evidence type="ECO:0000313" key="6">
    <source>
        <dbReference type="Proteomes" id="UP000183275"/>
    </source>
</evidence>
<dbReference type="GO" id="GO:0003677">
    <property type="term" value="F:DNA binding"/>
    <property type="evidence" value="ECO:0007669"/>
    <property type="project" value="UniProtKB-KW"/>
</dbReference>
<dbReference type="EMBL" id="FOIS01000002">
    <property type="protein sequence ID" value="SEV98206.1"/>
    <property type="molecule type" value="Genomic_DNA"/>
</dbReference>
<name>A0A1I0NAU0_9EURY</name>
<sequence>MNVPVVSSPVEERLDERQLVDYREYKRDLLKWLHHLGKNPDHAEGYAETTVRQVSYKVDKFYRWLWNEEGYTTSATPDDADDYMRHLVYSDTEYSTGHKASSQKCLKRLFKWRRHELGEEVEWEPTHSFSPDASQPRDYLTVEERKLIREAALEYGSVPSYSALDPQERQSWKRYLAQRFEKPIDDVSVSDFDRANGWKIPSLTWVSLDCGLRPVEVERATVNWVDTENNVLRIPKAESSKNTENWIVGVTERTSTALERWLIERQQYDQYQDTDALWLTRHGNPYNSSSLKYILSRLCEIAEIPTENRSLSWYAIRHSVGTYMTREQDLAAAQAQLRHKSPETTMRYDQTPIEDRRDALNRMG</sequence>
<dbReference type="RefSeq" id="WP_049988729.1">
    <property type="nucleotide sequence ID" value="NZ_FOIS01000002.1"/>
</dbReference>
<dbReference type="Pfam" id="PF00589">
    <property type="entry name" value="Phage_integrase"/>
    <property type="match status" value="1"/>
</dbReference>
<dbReference type="InterPro" id="IPR002104">
    <property type="entry name" value="Integrase_catalytic"/>
</dbReference>
<dbReference type="InterPro" id="IPR050090">
    <property type="entry name" value="Tyrosine_recombinase_XerCD"/>
</dbReference>
<evidence type="ECO:0000256" key="1">
    <source>
        <dbReference type="ARBA" id="ARBA00022908"/>
    </source>
</evidence>
<reference evidence="6" key="1">
    <citation type="submission" date="2016-10" db="EMBL/GenBank/DDBJ databases">
        <authorList>
            <person name="Varghese N."/>
        </authorList>
    </citation>
    <scope>NUCLEOTIDE SEQUENCE [LARGE SCALE GENOMIC DNA]</scope>
    <source>
        <strain evidence="6">CGMCC 1.12284</strain>
    </source>
</reference>
<keyword evidence="6" id="KW-1185">Reference proteome</keyword>
<gene>
    <name evidence="5" type="ORF">SAMN05216285_1510</name>
</gene>
<dbReference type="SUPFAM" id="SSF56349">
    <property type="entry name" value="DNA breaking-rejoining enzymes"/>
    <property type="match status" value="1"/>
</dbReference>
<dbReference type="InterPro" id="IPR011010">
    <property type="entry name" value="DNA_brk_join_enz"/>
</dbReference>
<protein>
    <submittedName>
        <fullName evidence="5">Site-specific recombinase XerD</fullName>
    </submittedName>
</protein>
<organism evidence="5 6">
    <name type="scientific">Natrinema salifodinae</name>
    <dbReference type="NCBI Taxonomy" id="1202768"/>
    <lineage>
        <taxon>Archaea</taxon>
        <taxon>Methanobacteriati</taxon>
        <taxon>Methanobacteriota</taxon>
        <taxon>Stenosarchaea group</taxon>
        <taxon>Halobacteria</taxon>
        <taxon>Halobacteriales</taxon>
        <taxon>Natrialbaceae</taxon>
        <taxon>Natrinema</taxon>
    </lineage>
</organism>
<keyword evidence="3" id="KW-0233">DNA recombination</keyword>
<evidence type="ECO:0000259" key="4">
    <source>
        <dbReference type="PROSITE" id="PS51898"/>
    </source>
</evidence>